<dbReference type="EMBL" id="CP144751">
    <property type="protein sequence ID" value="WVZ83888.1"/>
    <property type="molecule type" value="Genomic_DNA"/>
</dbReference>
<keyword evidence="2" id="KW-1185">Reference proteome</keyword>
<proteinExistence type="predicted"/>
<name>A0AAQ3U244_PASNO</name>
<evidence type="ECO:0000313" key="1">
    <source>
        <dbReference type="EMBL" id="WVZ83888.1"/>
    </source>
</evidence>
<sequence>MVRVNGFSIVRDPTMAATPDDLFNAAKLDQARNTNNRVGSNLTQLTFLPEDSTHTHRVSMTQLVCSTCLTLSFPVAKPMCLLPLDASPALRSILFPPLAPAR</sequence>
<organism evidence="1 2">
    <name type="scientific">Paspalum notatum var. saurae</name>
    <dbReference type="NCBI Taxonomy" id="547442"/>
    <lineage>
        <taxon>Eukaryota</taxon>
        <taxon>Viridiplantae</taxon>
        <taxon>Streptophyta</taxon>
        <taxon>Embryophyta</taxon>
        <taxon>Tracheophyta</taxon>
        <taxon>Spermatophyta</taxon>
        <taxon>Magnoliopsida</taxon>
        <taxon>Liliopsida</taxon>
        <taxon>Poales</taxon>
        <taxon>Poaceae</taxon>
        <taxon>PACMAD clade</taxon>
        <taxon>Panicoideae</taxon>
        <taxon>Andropogonodae</taxon>
        <taxon>Paspaleae</taxon>
        <taxon>Paspalinae</taxon>
        <taxon>Paspalum</taxon>
    </lineage>
</organism>
<reference evidence="1 2" key="1">
    <citation type="submission" date="2024-02" db="EMBL/GenBank/DDBJ databases">
        <title>High-quality chromosome-scale genome assembly of Pensacola bahiagrass (Paspalum notatum Flugge var. saurae).</title>
        <authorList>
            <person name="Vega J.M."/>
            <person name="Podio M."/>
            <person name="Orjuela J."/>
            <person name="Siena L.A."/>
            <person name="Pessino S.C."/>
            <person name="Combes M.C."/>
            <person name="Mariac C."/>
            <person name="Albertini E."/>
            <person name="Pupilli F."/>
            <person name="Ortiz J.P.A."/>
            <person name="Leblanc O."/>
        </authorList>
    </citation>
    <scope>NUCLEOTIDE SEQUENCE [LARGE SCALE GENOMIC DNA]</scope>
    <source>
        <strain evidence="1">R1</strain>
        <tissue evidence="1">Leaf</tissue>
    </source>
</reference>
<evidence type="ECO:0000313" key="2">
    <source>
        <dbReference type="Proteomes" id="UP001341281"/>
    </source>
</evidence>
<protein>
    <submittedName>
        <fullName evidence="1">Uncharacterized protein</fullName>
    </submittedName>
</protein>
<gene>
    <name evidence="1" type="ORF">U9M48_030984</name>
</gene>
<dbReference type="Proteomes" id="UP001341281">
    <property type="component" value="Chromosome 07"/>
</dbReference>
<dbReference type="AlphaFoldDB" id="A0AAQ3U244"/>
<accession>A0AAQ3U244</accession>